<dbReference type="InterPro" id="IPR006137">
    <property type="entry name" value="NADH_UbQ_OxRdtase-like_20kDa"/>
</dbReference>
<comment type="cofactor">
    <cofactor evidence="1">
        <name>[3Fe-4S] cluster</name>
        <dbReference type="ChEBI" id="CHEBI:21137"/>
    </cofactor>
</comment>
<dbReference type="PATRIC" id="fig|271065.3.peg.1328"/>
<dbReference type="InterPro" id="IPR051349">
    <property type="entry name" value="Hydrogenase_assoc-protein"/>
</dbReference>
<organism evidence="5 6">
    <name type="scientific">Methylotuvimicrobium alcaliphilum (strain DSM 19304 / NCIMB 14124 / VKM B-2133 / 20Z)</name>
    <name type="common">Methylomicrobium alcaliphilum</name>
    <dbReference type="NCBI Taxonomy" id="1091494"/>
    <lineage>
        <taxon>Bacteria</taxon>
        <taxon>Pseudomonadati</taxon>
        <taxon>Pseudomonadota</taxon>
        <taxon>Gammaproteobacteria</taxon>
        <taxon>Methylococcales</taxon>
        <taxon>Methylococcaceae</taxon>
        <taxon>Methylotuvimicrobium</taxon>
    </lineage>
</organism>
<dbReference type="KEGG" id="mah:MEALZ_1305"/>
<name>G4SW79_META2</name>
<dbReference type="HOGENOM" id="CLU_093095_0_0_6"/>
<proteinExistence type="predicted"/>
<evidence type="ECO:0000259" key="4">
    <source>
        <dbReference type="Pfam" id="PF01058"/>
    </source>
</evidence>
<evidence type="ECO:0000313" key="6">
    <source>
        <dbReference type="Proteomes" id="UP000008315"/>
    </source>
</evidence>
<reference evidence="6" key="1">
    <citation type="journal article" date="2012" name="J. Bacteriol.">
        <title>Genome sequence of the haloalkaliphilic methanotrophic bacterium Methylomicrobium alcaliphilum 20Z.</title>
        <authorList>
            <person name="Vuilleumier S."/>
            <person name="Khmelenina V.N."/>
            <person name="Bringel F."/>
            <person name="Reshetnikov A.S."/>
            <person name="Lajus A."/>
            <person name="Mangenot S."/>
            <person name="Rouy Z."/>
            <person name="Op den Camp H.J."/>
            <person name="Jetten M.S."/>
            <person name="Dispirito A.A."/>
            <person name="Dunfield P."/>
            <person name="Klotz M.G."/>
            <person name="Semrau J.D."/>
            <person name="Stein L.Y."/>
            <person name="Barbe V."/>
            <person name="Medigue C."/>
            <person name="Trotsenko Y.A."/>
            <person name="Kalyuzhnaya M.G."/>
        </authorList>
    </citation>
    <scope>NUCLEOTIDE SEQUENCE [LARGE SCALE GENOMIC DNA]</scope>
    <source>
        <strain evidence="6">DSM 19304 / NCIMB 14124 / VKM B-2133 / 20Z</strain>
    </source>
</reference>
<accession>G4SW79</accession>
<dbReference type="GO" id="GO:0047985">
    <property type="term" value="F:hydrogen dehydrogenase activity"/>
    <property type="evidence" value="ECO:0007669"/>
    <property type="project" value="UniProtKB-EC"/>
</dbReference>
<feature type="domain" description="NADH:ubiquinone oxidoreductase-like 20kDa subunit" evidence="4">
    <location>
        <begin position="18"/>
        <end position="165"/>
    </location>
</feature>
<gene>
    <name evidence="5" type="primary">hoxY</name>
    <name evidence="5" type="ordered locus">MEALZ_1305</name>
</gene>
<dbReference type="STRING" id="1091494.MEALZ_1305"/>
<dbReference type="GO" id="GO:0051538">
    <property type="term" value="F:3 iron, 4 sulfur cluster binding"/>
    <property type="evidence" value="ECO:0007669"/>
    <property type="project" value="UniProtKB-KW"/>
</dbReference>
<keyword evidence="2 5" id="KW-0560">Oxidoreductase</keyword>
<keyword evidence="6" id="KW-1185">Reference proteome</keyword>
<dbReference type="Pfam" id="PF01058">
    <property type="entry name" value="Oxidored_q6"/>
    <property type="match status" value="1"/>
</dbReference>
<keyword evidence="3" id="KW-0411">Iron-sulfur</keyword>
<dbReference type="AlphaFoldDB" id="G4SW79"/>
<sequence length="182" mass="20265">MRAMTNKIRVATTSLAGCFGCHMSFLDIDERMLQLAEAVEFDRSPITDIEHCTNCDIGLIEGGVCNSENVHVLREFRKNCKTLVAVGACAINGGLPAMRNFIPLEECLSEAYLDGIGVENPQIPSDPELPLLLDKVRPIHEIVKIDYFLPGCPPSADVFWKFLTDLLEGREPSLPYELVHYD</sequence>
<keyword evidence="3" id="KW-0003">3Fe-4S</keyword>
<dbReference type="Gene3D" id="3.40.50.700">
    <property type="entry name" value="NADH:ubiquinone oxidoreductase-like, 20kDa subunit"/>
    <property type="match status" value="1"/>
</dbReference>
<evidence type="ECO:0000313" key="5">
    <source>
        <dbReference type="EMBL" id="CCE22994.1"/>
    </source>
</evidence>
<protein>
    <submittedName>
        <fullName evidence="5">NAD-reducing hydrogenase hoxS subunit delta</fullName>
        <ecNumber evidence="5">1.12.1.2</ecNumber>
    </submittedName>
</protein>
<dbReference type="Proteomes" id="UP000008315">
    <property type="component" value="Chromosome"/>
</dbReference>
<evidence type="ECO:0000256" key="2">
    <source>
        <dbReference type="ARBA" id="ARBA00023002"/>
    </source>
</evidence>
<keyword evidence="3" id="KW-0479">Metal-binding</keyword>
<keyword evidence="3" id="KW-0408">Iron</keyword>
<dbReference type="SUPFAM" id="SSF56770">
    <property type="entry name" value="HydA/Nqo6-like"/>
    <property type="match status" value="1"/>
</dbReference>
<dbReference type="PANTHER" id="PTHR42845:SF1">
    <property type="entry name" value="HYDROGENASE SMALL SUBUNIT"/>
    <property type="match status" value="1"/>
</dbReference>
<dbReference type="PANTHER" id="PTHR42845">
    <property type="entry name" value="COENZYME F420-REDUCING HYDROGENASE, GAMMA SUBUNIT"/>
    <property type="match status" value="1"/>
</dbReference>
<evidence type="ECO:0000256" key="1">
    <source>
        <dbReference type="ARBA" id="ARBA00001927"/>
    </source>
</evidence>
<evidence type="ECO:0000256" key="3">
    <source>
        <dbReference type="ARBA" id="ARBA00023291"/>
    </source>
</evidence>
<dbReference type="EMBL" id="FO082060">
    <property type="protein sequence ID" value="CCE22994.1"/>
    <property type="molecule type" value="Genomic_DNA"/>
</dbReference>
<dbReference type="InterPro" id="IPR037024">
    <property type="entry name" value="NiFe_Hase_small_N_sf"/>
</dbReference>
<dbReference type="EC" id="1.12.1.2" evidence="5"/>